<name>A0A1S5XXP2_HELME</name>
<proteinExistence type="evidence at transcript level"/>
<evidence type="ECO:0000256" key="2">
    <source>
        <dbReference type="ARBA" id="ARBA00022475"/>
    </source>
</evidence>
<comment type="similarity">
    <text evidence="10">Belongs to the insect chemoreceptor superfamily. Heteromeric odorant receptor channel (TC 1.A.69) family.</text>
</comment>
<organism evidence="11">
    <name type="scientific">Heliconius melpomene rosina</name>
    <dbReference type="NCBI Taxonomy" id="171916"/>
    <lineage>
        <taxon>Eukaryota</taxon>
        <taxon>Metazoa</taxon>
        <taxon>Ecdysozoa</taxon>
        <taxon>Arthropoda</taxon>
        <taxon>Hexapoda</taxon>
        <taxon>Insecta</taxon>
        <taxon>Pterygota</taxon>
        <taxon>Neoptera</taxon>
        <taxon>Endopterygota</taxon>
        <taxon>Lepidoptera</taxon>
        <taxon>Glossata</taxon>
        <taxon>Ditrysia</taxon>
        <taxon>Papilionoidea</taxon>
        <taxon>Nymphalidae</taxon>
        <taxon>Heliconiinae</taxon>
        <taxon>Heliconiini</taxon>
        <taxon>Heliconius</taxon>
    </lineage>
</organism>
<dbReference type="PANTHER" id="PTHR21137">
    <property type="entry name" value="ODORANT RECEPTOR"/>
    <property type="match status" value="1"/>
</dbReference>
<keyword evidence="8 10" id="KW-0675">Receptor</keyword>
<evidence type="ECO:0000256" key="5">
    <source>
        <dbReference type="ARBA" id="ARBA00022725"/>
    </source>
</evidence>
<keyword evidence="9 10" id="KW-0807">Transducer</keyword>
<keyword evidence="7 10" id="KW-0472">Membrane</keyword>
<evidence type="ECO:0000256" key="7">
    <source>
        <dbReference type="ARBA" id="ARBA00023136"/>
    </source>
</evidence>
<evidence type="ECO:0000256" key="6">
    <source>
        <dbReference type="ARBA" id="ARBA00022989"/>
    </source>
</evidence>
<protein>
    <recommendedName>
        <fullName evidence="10">Odorant receptor</fullName>
    </recommendedName>
</protein>
<dbReference type="EMBL" id="KY399289">
    <property type="protein sequence ID" value="AQQ73520.1"/>
    <property type="molecule type" value="mRNA"/>
</dbReference>
<accession>A0A1S5XXP2</accession>
<evidence type="ECO:0000256" key="1">
    <source>
        <dbReference type="ARBA" id="ARBA00004651"/>
    </source>
</evidence>
<evidence type="ECO:0000313" key="11">
    <source>
        <dbReference type="EMBL" id="AQQ73520.1"/>
    </source>
</evidence>
<evidence type="ECO:0000256" key="4">
    <source>
        <dbReference type="ARBA" id="ARBA00022692"/>
    </source>
</evidence>
<dbReference type="GO" id="GO:0004984">
    <property type="term" value="F:olfactory receptor activity"/>
    <property type="evidence" value="ECO:0007669"/>
    <property type="project" value="InterPro"/>
</dbReference>
<keyword evidence="4 10" id="KW-0812">Transmembrane</keyword>
<reference evidence="11" key="1">
    <citation type="journal article" date="2013" name="PLoS Genet.">
        <title>Female behaviour drives expression and evolution of gustatory receptors in butterflies.</title>
        <authorList>
            <person name="Briscoe A.D."/>
            <person name="Macias-Munoz A."/>
            <person name="Kozak K.M."/>
            <person name="Walters J.R."/>
            <person name="Yuan F."/>
            <person name="Jamie G.A."/>
            <person name="Martin S.H."/>
            <person name="Dasmahapatra K.K."/>
            <person name="Ferguson L.C."/>
            <person name="Mallet J."/>
            <person name="Jacquin-Joly E."/>
            <person name="Jiggins C.D."/>
        </authorList>
    </citation>
    <scope>NUCLEOTIDE SEQUENCE</scope>
</reference>
<feature type="transmembrane region" description="Helical" evidence="10">
    <location>
        <begin position="154"/>
        <end position="175"/>
    </location>
</feature>
<feature type="transmembrane region" description="Helical" evidence="10">
    <location>
        <begin position="331"/>
        <end position="353"/>
    </location>
</feature>
<dbReference type="GO" id="GO:0007165">
    <property type="term" value="P:signal transduction"/>
    <property type="evidence" value="ECO:0007669"/>
    <property type="project" value="UniProtKB-KW"/>
</dbReference>
<keyword evidence="5 10" id="KW-0552">Olfaction</keyword>
<dbReference type="PANTHER" id="PTHR21137:SF35">
    <property type="entry name" value="ODORANT RECEPTOR 19A-RELATED"/>
    <property type="match status" value="1"/>
</dbReference>
<evidence type="ECO:0000256" key="8">
    <source>
        <dbReference type="ARBA" id="ARBA00023170"/>
    </source>
</evidence>
<dbReference type="AlphaFoldDB" id="A0A1S5XXP2"/>
<evidence type="ECO:0000256" key="3">
    <source>
        <dbReference type="ARBA" id="ARBA00022606"/>
    </source>
</evidence>
<feature type="transmembrane region" description="Helical" evidence="10">
    <location>
        <begin position="223"/>
        <end position="242"/>
    </location>
</feature>
<keyword evidence="3 10" id="KW-0716">Sensory transduction</keyword>
<feature type="transmembrane region" description="Helical" evidence="10">
    <location>
        <begin position="295"/>
        <end position="319"/>
    </location>
</feature>
<feature type="transmembrane region" description="Helical" evidence="10">
    <location>
        <begin position="98"/>
        <end position="117"/>
    </location>
</feature>
<dbReference type="Pfam" id="PF02949">
    <property type="entry name" value="7tm_6"/>
    <property type="match status" value="1"/>
</dbReference>
<dbReference type="GO" id="GO:0005886">
    <property type="term" value="C:plasma membrane"/>
    <property type="evidence" value="ECO:0007669"/>
    <property type="project" value="UniProtKB-SubCell"/>
</dbReference>
<dbReference type="InterPro" id="IPR004117">
    <property type="entry name" value="7tm6_olfct_rcpt"/>
</dbReference>
<keyword evidence="2" id="KW-1003">Cell membrane</keyword>
<comment type="subcellular location">
    <subcellularLocation>
        <location evidence="1 10">Cell membrane</location>
        <topology evidence="1 10">Multi-pass membrane protein</topology>
    </subcellularLocation>
</comment>
<evidence type="ECO:0000256" key="9">
    <source>
        <dbReference type="ARBA" id="ARBA00023224"/>
    </source>
</evidence>
<sequence>MRNILQRNHIFHILKPYLPYGVIDPWDDLNPRLYHAIHIYWLKFYGMWYYNFIPTNIWSWFQFIYTMLVLFLVCLLPCFGEIVYLLRRQENIGDIAEGLYLFLSEMYTYFKVAVFWLNKKKILKLLKFLHCDEFKPEEMEHRAILRRSIITARFIMTCYSTMCVGAVMVAIIMPLTENFDILPTNVDYPYFDVYNSPIYGIIFLHHIYYKPATCIIDGVMDTILAAFIASAIGQIDILAYNLRNFDVLAERKRKRDLRKRTGILKNRNYYIHYTLKKSIVHHNSIIRYVLLIESAFSLASVLQFMLSVMVLCLVGIQFLSIENPRSHPMQIAWMAIYLTCMLIEVFILCWFGNELILKSLELRQAAFDGPWLKMDPKTTMFIVIFLERSKRPLRVTAGKIFTLSLNTYTYLINWSYKGFAVMRNMKK</sequence>
<keyword evidence="6 10" id="KW-1133">Transmembrane helix</keyword>
<reference evidence="11" key="2">
    <citation type="submission" date="2016-12" db="EMBL/GenBank/DDBJ databases">
        <authorList>
            <person name="Song W.-J."/>
            <person name="Kurnit D.M."/>
        </authorList>
    </citation>
    <scope>NUCLEOTIDE SEQUENCE</scope>
</reference>
<feature type="transmembrane region" description="Helical" evidence="10">
    <location>
        <begin position="63"/>
        <end position="86"/>
    </location>
</feature>
<dbReference type="GO" id="GO:0005549">
    <property type="term" value="F:odorant binding"/>
    <property type="evidence" value="ECO:0007669"/>
    <property type="project" value="InterPro"/>
</dbReference>
<comment type="caution">
    <text evidence="10">Lacks conserved residue(s) required for the propagation of feature annotation.</text>
</comment>
<gene>
    <name evidence="11" type="primary">OR44</name>
</gene>
<evidence type="ECO:0000256" key="10">
    <source>
        <dbReference type="RuleBase" id="RU351113"/>
    </source>
</evidence>